<comment type="caution">
    <text evidence="1">The sequence shown here is derived from an EMBL/GenBank/DDBJ whole genome shotgun (WGS) entry which is preliminary data.</text>
</comment>
<name>D3ALL4_9FIRM</name>
<accession>D3ALL4</accession>
<evidence type="ECO:0000313" key="1">
    <source>
        <dbReference type="EMBL" id="EFC97289.1"/>
    </source>
</evidence>
<dbReference type="HOGENOM" id="CLU_3200770_0_0_9"/>
<dbReference type="Proteomes" id="UP000004968">
    <property type="component" value="Unassembled WGS sequence"/>
</dbReference>
<dbReference type="AlphaFoldDB" id="D3ALL4"/>
<proteinExistence type="predicted"/>
<evidence type="ECO:0000313" key="2">
    <source>
        <dbReference type="Proteomes" id="UP000004968"/>
    </source>
</evidence>
<sequence length="45" mass="5274">MGLQDVDYEKSIECSSFFSKKTLKFVIINYTIIIGRNWCYSTDLC</sequence>
<organism evidence="1 2">
    <name type="scientific">Hungatella hathewayi DSM 13479</name>
    <dbReference type="NCBI Taxonomy" id="566550"/>
    <lineage>
        <taxon>Bacteria</taxon>
        <taxon>Bacillati</taxon>
        <taxon>Bacillota</taxon>
        <taxon>Clostridia</taxon>
        <taxon>Lachnospirales</taxon>
        <taxon>Lachnospiraceae</taxon>
        <taxon>Hungatella</taxon>
    </lineage>
</organism>
<reference evidence="1 2" key="1">
    <citation type="submission" date="2010-01" db="EMBL/GenBank/DDBJ databases">
        <authorList>
            <person name="Weinstock G."/>
            <person name="Sodergren E."/>
            <person name="Clifton S."/>
            <person name="Fulton L."/>
            <person name="Fulton B."/>
            <person name="Courtney L."/>
            <person name="Fronick C."/>
            <person name="Harrison M."/>
            <person name="Strong C."/>
            <person name="Farmer C."/>
            <person name="Delahaunty K."/>
            <person name="Markovic C."/>
            <person name="Hall O."/>
            <person name="Minx P."/>
            <person name="Tomlinson C."/>
            <person name="Mitreva M."/>
            <person name="Nelson J."/>
            <person name="Hou S."/>
            <person name="Wollam A."/>
            <person name="Pepin K.H."/>
            <person name="Johnson M."/>
            <person name="Bhonagiri V."/>
            <person name="Nash W.E."/>
            <person name="Warren W."/>
            <person name="Chinwalla A."/>
            <person name="Mardis E.R."/>
            <person name="Wilson R.K."/>
        </authorList>
    </citation>
    <scope>NUCLEOTIDE SEQUENCE [LARGE SCALE GENOMIC DNA]</scope>
    <source>
        <strain evidence="1 2">DSM 13479</strain>
    </source>
</reference>
<dbReference type="EMBL" id="ACIO01000410">
    <property type="protein sequence ID" value="EFC97289.1"/>
    <property type="molecule type" value="Genomic_DNA"/>
</dbReference>
<protein>
    <submittedName>
        <fullName evidence="1">Uncharacterized protein</fullName>
    </submittedName>
</protein>
<gene>
    <name evidence="1" type="ORF">CLOSTHATH_04510</name>
</gene>